<evidence type="ECO:0000259" key="2">
    <source>
        <dbReference type="Pfam" id="PF05547"/>
    </source>
</evidence>
<accession>A0A4Y1WXW1</accession>
<protein>
    <recommendedName>
        <fullName evidence="5">BIG2 domain-containing protein</fullName>
    </recommendedName>
</protein>
<dbReference type="GO" id="GO:0030246">
    <property type="term" value="F:carbohydrate binding"/>
    <property type="evidence" value="ECO:0007669"/>
    <property type="project" value="InterPro"/>
</dbReference>
<dbReference type="GO" id="GO:0006508">
    <property type="term" value="P:proteolysis"/>
    <property type="evidence" value="ECO:0007669"/>
    <property type="project" value="InterPro"/>
</dbReference>
<dbReference type="Pfam" id="PF05547">
    <property type="entry name" value="Peptidase_M6"/>
    <property type="match status" value="1"/>
</dbReference>
<dbReference type="InterPro" id="IPR008757">
    <property type="entry name" value="Peptidase_M6-like_domain"/>
</dbReference>
<dbReference type="SUPFAM" id="SSF55486">
    <property type="entry name" value="Metalloproteases ('zincins'), catalytic domain"/>
    <property type="match status" value="1"/>
</dbReference>
<evidence type="ECO:0000313" key="4">
    <source>
        <dbReference type="Proteomes" id="UP000318946"/>
    </source>
</evidence>
<dbReference type="PANTHER" id="PTHR41775">
    <property type="entry name" value="SECRETED PROTEIN-RELATED"/>
    <property type="match status" value="1"/>
</dbReference>
<feature type="domain" description="BIG2" evidence="1">
    <location>
        <begin position="512"/>
        <end position="568"/>
    </location>
</feature>
<keyword evidence="4" id="KW-1185">Reference proteome</keyword>
<organism evidence="3 4">
    <name type="scientific">Alistipes communis</name>
    <dbReference type="NCBI Taxonomy" id="2585118"/>
    <lineage>
        <taxon>Bacteria</taxon>
        <taxon>Pseudomonadati</taxon>
        <taxon>Bacteroidota</taxon>
        <taxon>Bacteroidia</taxon>
        <taxon>Bacteroidales</taxon>
        <taxon>Rikenellaceae</taxon>
        <taxon>Alistipes</taxon>
    </lineage>
</organism>
<proteinExistence type="predicted"/>
<gene>
    <name evidence="3" type="ORF">A5CBH24_24120</name>
</gene>
<reference evidence="4" key="1">
    <citation type="submission" date="2019-06" db="EMBL/GenBank/DDBJ databases">
        <title>Alistipes onderdonkii subsp. vulgaris subsp. nov., Alistipes dispar sp. nov. and Alistipes communis sp. nov., isolated from human faeces, and creation of Alistipes onderdonkii subsp. onderdonkii subsp. nov.</title>
        <authorList>
            <person name="Sakamoto M."/>
            <person name="Ikeyama N."/>
            <person name="Ogata Y."/>
            <person name="Suda W."/>
            <person name="Iino T."/>
            <person name="Hattori M."/>
            <person name="Ohkuma M."/>
        </authorList>
    </citation>
    <scope>NUCLEOTIDE SEQUENCE [LARGE SCALE GENOMIC DNA]</scope>
    <source>
        <strain evidence="4">5CBH24</strain>
    </source>
</reference>
<dbReference type="InterPro" id="IPR008964">
    <property type="entry name" value="Invasin/intimin_cell_adhesion"/>
</dbReference>
<dbReference type="Proteomes" id="UP000318946">
    <property type="component" value="Chromosome"/>
</dbReference>
<dbReference type="SUPFAM" id="SSF49373">
    <property type="entry name" value="Invasin/intimin cell-adhesion fragments"/>
    <property type="match status" value="1"/>
</dbReference>
<dbReference type="NCBIfam" id="TIGR03296">
    <property type="entry name" value="M6dom_TIGR03296"/>
    <property type="match status" value="1"/>
</dbReference>
<dbReference type="InterPro" id="IPR017868">
    <property type="entry name" value="Filamin/ABP280_repeat-like"/>
</dbReference>
<dbReference type="PROSITE" id="PS50194">
    <property type="entry name" value="FILAMIN_REPEAT"/>
    <property type="match status" value="1"/>
</dbReference>
<dbReference type="Gene3D" id="2.60.40.1080">
    <property type="match status" value="1"/>
</dbReference>
<name>A0A4Y1WXW1_9BACT</name>
<dbReference type="GO" id="GO:0008233">
    <property type="term" value="F:peptidase activity"/>
    <property type="evidence" value="ECO:0007669"/>
    <property type="project" value="InterPro"/>
</dbReference>
<dbReference type="SUPFAM" id="SSF49452">
    <property type="entry name" value="Starch-binding domain-like"/>
    <property type="match status" value="1"/>
</dbReference>
<dbReference type="PANTHER" id="PTHR41775:SF1">
    <property type="entry name" value="PEPTIDASE M6-LIKE DOMAIN-CONTAINING PROTEIN"/>
    <property type="match status" value="1"/>
</dbReference>
<dbReference type="KEGG" id="acou:A5CBH24_24120"/>
<sequence>MRQADGTTLSLRICGDEFFHYAVTSDGYSVDQGPDGFYYYLVERDGRPVRSNVRVSERGRRTADERLLLETLRPGVVATALRARARMLRSETRAGLETGFPTTGEIRSVVILAAFSDVGFTVPDPQRAFERMLNEEGYSDNGALGSARDYYLDNSGGRFRPTFDVVGPVTLDHPVAYYGANTDYRDENAERMIIEACRKAERAGVDFSQYDFDNDGKIDNVFVYYAGHNESDGGGMNTVWPHRGEISYPGEMLGGKELCVYACTSELSGSPDFDSRMAGIGTFCHEFGHVLGWPDFYDTNGSDFGTGVGVFNWSLMCQGSRNDGGRTPPSLTAMERMMAGWLTPTTLTRSGDYELNPIQQNEAYLIATDTEGEFFLLENRQQTGWDRALKGHGMLIYHVDRSQRIVEGYSARDRWTYNMPNDVAGHPCFRLVTARPDSGDGYEAFMPYPGETGNTEFSAASRPAAQSWSGASPAAELYDISESPEGVIRFSVRMAEGSIEEVRIEGRERAVAGDTILLRAIVMPSGAVGELAWSSSDETVASVDGEGVVHCLRAGMTTVRAVAGSTGAAAAFDIEVVDGRMLRGRVCNGKGEAAAGATIEMSDAAGERVATFVSGDDGCFTSEVDEVTAGDYSLLLTCEGYPVQAVPATVTEGMTLLEVPLLRSDEFDRGDGTFEVAVQPFERSAFVTWSASKAEAWRVQWRPMDSAFYIGTETVAEAQFDIDDLERQKDYVVRIAELSGQAERSYRIAYFTTAAQSGRYAGMALQSEYAVGAPVLLKAINVSDEAQLSWAVDGEATTESVVRLAAGEHEVELRVTDGGRTEIITKYIKVE</sequence>
<dbReference type="Pfam" id="PF02368">
    <property type="entry name" value="Big_2"/>
    <property type="match status" value="1"/>
</dbReference>
<evidence type="ECO:0008006" key="5">
    <source>
        <dbReference type="Google" id="ProtNLM"/>
    </source>
</evidence>
<feature type="domain" description="Peptidase M6-like" evidence="2">
    <location>
        <begin position="134"/>
        <end position="326"/>
    </location>
</feature>
<dbReference type="InterPro" id="IPR013784">
    <property type="entry name" value="Carb-bd-like_fold"/>
</dbReference>
<evidence type="ECO:0000259" key="1">
    <source>
        <dbReference type="Pfam" id="PF02368"/>
    </source>
</evidence>
<dbReference type="EMBL" id="AP019735">
    <property type="protein sequence ID" value="BBL05099.1"/>
    <property type="molecule type" value="Genomic_DNA"/>
</dbReference>
<evidence type="ECO:0000313" key="3">
    <source>
        <dbReference type="EMBL" id="BBL05099.1"/>
    </source>
</evidence>
<dbReference type="InterPro" id="IPR003343">
    <property type="entry name" value="Big_2"/>
</dbReference>
<dbReference type="AlphaFoldDB" id="A0A4Y1WXW1"/>